<evidence type="ECO:0008006" key="5">
    <source>
        <dbReference type="Google" id="ProtNLM"/>
    </source>
</evidence>
<evidence type="ECO:0000256" key="2">
    <source>
        <dbReference type="SAM" id="SignalP"/>
    </source>
</evidence>
<gene>
    <name evidence="3" type="ORF">MSAN_00791500</name>
</gene>
<proteinExistence type="predicted"/>
<comment type="caution">
    <text evidence="3">The sequence shown here is derived from an EMBL/GenBank/DDBJ whole genome shotgun (WGS) entry which is preliminary data.</text>
</comment>
<accession>A0A8H6YYW9</accession>
<dbReference type="AlphaFoldDB" id="A0A8H6YYW9"/>
<protein>
    <recommendedName>
        <fullName evidence="5">Secreted protein</fullName>
    </recommendedName>
</protein>
<sequence length="221" mass="24779">MFVGAVLFFFVCISLAAVIPTPATEPHLTKSVSSSIPQVEPRHNKSSGQGGKIFASAQWEERSLPSGVRFARDPQSMIFASAQWEERALPSGVRFARDPQSTIFASAQWEERALPSEVRSAPDPESTIFKNHDQWNKPDVKHFPFSSLLFAHAQWEEERDNEHRPLAENDAAGSRNEARNDQKQQWKRNSASVELAESDVDKRNKMPGGPVFPAHVELEES</sequence>
<dbReference type="Proteomes" id="UP000623467">
    <property type="component" value="Unassembled WGS sequence"/>
</dbReference>
<dbReference type="EMBL" id="JACAZH010000005">
    <property type="protein sequence ID" value="KAF7367294.1"/>
    <property type="molecule type" value="Genomic_DNA"/>
</dbReference>
<evidence type="ECO:0000256" key="1">
    <source>
        <dbReference type="SAM" id="MobiDB-lite"/>
    </source>
</evidence>
<keyword evidence="4" id="KW-1185">Reference proteome</keyword>
<evidence type="ECO:0000313" key="3">
    <source>
        <dbReference type="EMBL" id="KAF7367294.1"/>
    </source>
</evidence>
<feature type="chain" id="PRO_5034053911" description="Secreted protein" evidence="2">
    <location>
        <begin position="17"/>
        <end position="221"/>
    </location>
</feature>
<evidence type="ECO:0000313" key="4">
    <source>
        <dbReference type="Proteomes" id="UP000623467"/>
    </source>
</evidence>
<reference evidence="3" key="1">
    <citation type="submission" date="2020-05" db="EMBL/GenBank/DDBJ databases">
        <title>Mycena genomes resolve the evolution of fungal bioluminescence.</title>
        <authorList>
            <person name="Tsai I.J."/>
        </authorList>
    </citation>
    <scope>NUCLEOTIDE SEQUENCE</scope>
    <source>
        <strain evidence="3">160909Yilan</strain>
    </source>
</reference>
<feature type="signal peptide" evidence="2">
    <location>
        <begin position="1"/>
        <end position="16"/>
    </location>
</feature>
<keyword evidence="2" id="KW-0732">Signal</keyword>
<dbReference type="OrthoDB" id="2969402at2759"/>
<feature type="region of interest" description="Disordered" evidence="1">
    <location>
        <begin position="114"/>
        <end position="135"/>
    </location>
</feature>
<organism evidence="3 4">
    <name type="scientific">Mycena sanguinolenta</name>
    <dbReference type="NCBI Taxonomy" id="230812"/>
    <lineage>
        <taxon>Eukaryota</taxon>
        <taxon>Fungi</taxon>
        <taxon>Dikarya</taxon>
        <taxon>Basidiomycota</taxon>
        <taxon>Agaricomycotina</taxon>
        <taxon>Agaricomycetes</taxon>
        <taxon>Agaricomycetidae</taxon>
        <taxon>Agaricales</taxon>
        <taxon>Marasmiineae</taxon>
        <taxon>Mycenaceae</taxon>
        <taxon>Mycena</taxon>
    </lineage>
</organism>
<feature type="region of interest" description="Disordered" evidence="1">
    <location>
        <begin position="26"/>
        <end position="50"/>
    </location>
</feature>
<feature type="region of interest" description="Disordered" evidence="1">
    <location>
        <begin position="159"/>
        <end position="221"/>
    </location>
</feature>
<name>A0A8H6YYW9_9AGAR</name>